<accession>A0A2I0AWY0</accession>
<evidence type="ECO:0000256" key="2">
    <source>
        <dbReference type="ARBA" id="ARBA00023306"/>
    </source>
</evidence>
<evidence type="ECO:0000313" key="4">
    <source>
        <dbReference type="EMBL" id="PKA60052.1"/>
    </source>
</evidence>
<dbReference type="OrthoDB" id="379794at2759"/>
<dbReference type="GO" id="GO:0005829">
    <property type="term" value="C:cytosol"/>
    <property type="evidence" value="ECO:0007669"/>
    <property type="project" value="TreeGrafter"/>
</dbReference>
<keyword evidence="1" id="KW-0132">Cell division</keyword>
<dbReference type="PANTHER" id="PTHR13255:SF0">
    <property type="entry name" value="ATAXIN-10"/>
    <property type="match status" value="1"/>
</dbReference>
<dbReference type="Gene3D" id="1.25.10.10">
    <property type="entry name" value="Leucine-rich Repeat Variant"/>
    <property type="match status" value="1"/>
</dbReference>
<evidence type="ECO:0000256" key="1">
    <source>
        <dbReference type="ARBA" id="ARBA00022618"/>
    </source>
</evidence>
<evidence type="ECO:0000313" key="5">
    <source>
        <dbReference type="Proteomes" id="UP000236161"/>
    </source>
</evidence>
<dbReference type="InterPro" id="IPR011989">
    <property type="entry name" value="ARM-like"/>
</dbReference>
<evidence type="ECO:0000259" key="3">
    <source>
        <dbReference type="Pfam" id="PF09759"/>
    </source>
</evidence>
<dbReference type="InterPro" id="IPR016024">
    <property type="entry name" value="ARM-type_fold"/>
</dbReference>
<keyword evidence="5" id="KW-1185">Reference proteome</keyword>
<dbReference type="SUPFAM" id="SSF48371">
    <property type="entry name" value="ARM repeat"/>
    <property type="match status" value="1"/>
</dbReference>
<reference evidence="4 5" key="1">
    <citation type="journal article" date="2017" name="Nature">
        <title>The Apostasia genome and the evolution of orchids.</title>
        <authorList>
            <person name="Zhang G.Q."/>
            <person name="Liu K.W."/>
            <person name="Li Z."/>
            <person name="Lohaus R."/>
            <person name="Hsiao Y.Y."/>
            <person name="Niu S.C."/>
            <person name="Wang J.Y."/>
            <person name="Lin Y.C."/>
            <person name="Xu Q."/>
            <person name="Chen L.J."/>
            <person name="Yoshida K."/>
            <person name="Fujiwara S."/>
            <person name="Wang Z.W."/>
            <person name="Zhang Y.Q."/>
            <person name="Mitsuda N."/>
            <person name="Wang M."/>
            <person name="Liu G.H."/>
            <person name="Pecoraro L."/>
            <person name="Huang H.X."/>
            <person name="Xiao X.J."/>
            <person name="Lin M."/>
            <person name="Wu X.Y."/>
            <person name="Wu W.L."/>
            <person name="Chen Y.Y."/>
            <person name="Chang S.B."/>
            <person name="Sakamoto S."/>
            <person name="Ohme-Takagi M."/>
            <person name="Yagi M."/>
            <person name="Zeng S.J."/>
            <person name="Shen C.Y."/>
            <person name="Yeh C.M."/>
            <person name="Luo Y.B."/>
            <person name="Tsai W.C."/>
            <person name="Van de Peer Y."/>
            <person name="Liu Z.J."/>
        </authorList>
    </citation>
    <scope>NUCLEOTIDE SEQUENCE [LARGE SCALE GENOMIC DNA]</scope>
    <source>
        <strain evidence="5">cv. Shenzhen</strain>
        <tissue evidence="4">Stem</tissue>
    </source>
</reference>
<dbReference type="GO" id="GO:0051301">
    <property type="term" value="P:cell division"/>
    <property type="evidence" value="ECO:0007669"/>
    <property type="project" value="UniProtKB-KW"/>
</dbReference>
<dbReference type="InterPro" id="IPR051374">
    <property type="entry name" value="Ataxin-10/CTR86_families"/>
</dbReference>
<sequence length="458" mass="51510">MEAAMDREETLRNLLEASEIPAERSRLASTGILFTLLHRLLPSLATDILSVLKILKNLCTGEAANQNTFLRCGGTGILAHVVGLPLATPLILRAVMQLLGSVALGGEEHRSAVWSSFFPDRFLLLAKVRDPTVLDPLCRLLDTCCSSQGGRRRVKELCDEDRGLEIVIEIFTTALNEGYQEPWLEWLIYKICIDEPYFLRLFQAMSSVKDDGTSVKEDDTSADGGKSTLFTTMQAFFLSLLSKCIYERPGRNISSDFLLSILKVLKQTFDSSYFNSRGTSSLPTGTPVTDVLGYSLIILRDACSESPIDTLLSAGLLDIILNFLRELEPPTFSKRSYFNTQKLCPYRGFRRDLVSVMSNCLRARKEVQDEIRKKIGLLLFFEHCVFDDDNPFLKEWRVLAVRNVLEGNEANQHYAAEFYVLRSISASEIVDLELKVQLDRKSGHIKLVNISEGEFPQL</sequence>
<dbReference type="AlphaFoldDB" id="A0A2I0AWY0"/>
<gene>
    <name evidence="4" type="ORF">AXF42_Ash009736</name>
</gene>
<dbReference type="Proteomes" id="UP000236161">
    <property type="component" value="Unassembled WGS sequence"/>
</dbReference>
<name>A0A2I0AWY0_9ASPA</name>
<proteinExistence type="predicted"/>
<dbReference type="Pfam" id="PF09759">
    <property type="entry name" value="Atx10homo_assoc"/>
    <property type="match status" value="1"/>
</dbReference>
<keyword evidence="2" id="KW-0131">Cell cycle</keyword>
<dbReference type="InterPro" id="IPR019156">
    <property type="entry name" value="Ataxin-10_domain"/>
</dbReference>
<organism evidence="4 5">
    <name type="scientific">Apostasia shenzhenica</name>
    <dbReference type="NCBI Taxonomy" id="1088818"/>
    <lineage>
        <taxon>Eukaryota</taxon>
        <taxon>Viridiplantae</taxon>
        <taxon>Streptophyta</taxon>
        <taxon>Embryophyta</taxon>
        <taxon>Tracheophyta</taxon>
        <taxon>Spermatophyta</taxon>
        <taxon>Magnoliopsida</taxon>
        <taxon>Liliopsida</taxon>
        <taxon>Asparagales</taxon>
        <taxon>Orchidaceae</taxon>
        <taxon>Apostasioideae</taxon>
        <taxon>Apostasia</taxon>
    </lineage>
</organism>
<feature type="domain" description="Ataxin-10" evidence="3">
    <location>
        <begin position="349"/>
        <end position="447"/>
    </location>
</feature>
<dbReference type="EMBL" id="KZ451942">
    <property type="protein sequence ID" value="PKA60052.1"/>
    <property type="molecule type" value="Genomic_DNA"/>
</dbReference>
<dbReference type="PANTHER" id="PTHR13255">
    <property type="entry name" value="ATAXIN-10"/>
    <property type="match status" value="1"/>
</dbReference>
<protein>
    <recommendedName>
        <fullName evidence="3">Ataxin-10 domain-containing protein</fullName>
    </recommendedName>
</protein>